<feature type="transmembrane region" description="Helical" evidence="5">
    <location>
        <begin position="103"/>
        <end position="125"/>
    </location>
</feature>
<feature type="transmembrane region" description="Helical" evidence="5">
    <location>
        <begin position="131"/>
        <end position="151"/>
    </location>
</feature>
<reference evidence="7 8" key="1">
    <citation type="submission" date="2020-08" db="EMBL/GenBank/DDBJ databases">
        <title>Genomic Encyclopedia of Type Strains, Phase IV (KMG-IV): sequencing the most valuable type-strain genomes for metagenomic binning, comparative biology and taxonomic classification.</title>
        <authorList>
            <person name="Goeker M."/>
        </authorList>
    </citation>
    <scope>NUCLEOTIDE SEQUENCE [LARGE SCALE GENOMIC DNA]</scope>
    <source>
        <strain evidence="7 8">DSM 102235</strain>
    </source>
</reference>
<evidence type="ECO:0000256" key="2">
    <source>
        <dbReference type="ARBA" id="ARBA00022692"/>
    </source>
</evidence>
<evidence type="ECO:0000256" key="4">
    <source>
        <dbReference type="ARBA" id="ARBA00023136"/>
    </source>
</evidence>
<gene>
    <name evidence="7" type="ORF">GGQ68_003102</name>
</gene>
<evidence type="ECO:0000256" key="3">
    <source>
        <dbReference type="ARBA" id="ARBA00022989"/>
    </source>
</evidence>
<protein>
    <recommendedName>
        <fullName evidence="6">Yip1 domain-containing protein</fullName>
    </recommendedName>
</protein>
<comment type="caution">
    <text evidence="7">The sequence shown here is derived from an EMBL/GenBank/DDBJ whole genome shotgun (WGS) entry which is preliminary data.</text>
</comment>
<comment type="subcellular location">
    <subcellularLocation>
        <location evidence="1">Membrane</location>
        <topology evidence="1">Multi-pass membrane protein</topology>
    </subcellularLocation>
</comment>
<feature type="domain" description="Yip1" evidence="6">
    <location>
        <begin position="16"/>
        <end position="179"/>
    </location>
</feature>
<dbReference type="RefSeq" id="WP_183967390.1">
    <property type="nucleotide sequence ID" value="NZ_BAABBZ010000006.1"/>
</dbReference>
<feature type="transmembrane region" description="Helical" evidence="5">
    <location>
        <begin position="70"/>
        <end position="91"/>
    </location>
</feature>
<proteinExistence type="predicted"/>
<dbReference type="InterPro" id="IPR006977">
    <property type="entry name" value="Yip1_dom"/>
</dbReference>
<dbReference type="EMBL" id="JACIEJ010000007">
    <property type="protein sequence ID" value="MBB3986759.1"/>
    <property type="molecule type" value="Genomic_DNA"/>
</dbReference>
<evidence type="ECO:0000256" key="5">
    <source>
        <dbReference type="SAM" id="Phobius"/>
    </source>
</evidence>
<organism evidence="7 8">
    <name type="scientific">Sagittula marina</name>
    <dbReference type="NCBI Taxonomy" id="943940"/>
    <lineage>
        <taxon>Bacteria</taxon>
        <taxon>Pseudomonadati</taxon>
        <taxon>Pseudomonadota</taxon>
        <taxon>Alphaproteobacteria</taxon>
        <taxon>Rhodobacterales</taxon>
        <taxon>Roseobacteraceae</taxon>
        <taxon>Sagittula</taxon>
    </lineage>
</organism>
<accession>A0A7W6DWW6</accession>
<evidence type="ECO:0000256" key="1">
    <source>
        <dbReference type="ARBA" id="ARBA00004141"/>
    </source>
</evidence>
<keyword evidence="2 5" id="KW-0812">Transmembrane</keyword>
<dbReference type="Pfam" id="PF04893">
    <property type="entry name" value="Yip1"/>
    <property type="match status" value="1"/>
</dbReference>
<feature type="transmembrane region" description="Helical" evidence="5">
    <location>
        <begin position="163"/>
        <end position="187"/>
    </location>
</feature>
<feature type="transmembrane region" description="Helical" evidence="5">
    <location>
        <begin position="33"/>
        <end position="58"/>
    </location>
</feature>
<keyword evidence="4 5" id="KW-0472">Membrane</keyword>
<dbReference type="AlphaFoldDB" id="A0A7W6DWW6"/>
<evidence type="ECO:0000259" key="6">
    <source>
        <dbReference type="Pfam" id="PF04893"/>
    </source>
</evidence>
<evidence type="ECO:0000313" key="8">
    <source>
        <dbReference type="Proteomes" id="UP000541426"/>
    </source>
</evidence>
<keyword evidence="3 5" id="KW-1133">Transmembrane helix</keyword>
<name>A0A7W6DWW6_9RHOB</name>
<keyword evidence="8" id="KW-1185">Reference proteome</keyword>
<dbReference type="GO" id="GO:0016020">
    <property type="term" value="C:membrane"/>
    <property type="evidence" value="ECO:0007669"/>
    <property type="project" value="UniProtKB-SubCell"/>
</dbReference>
<evidence type="ECO:0000313" key="7">
    <source>
        <dbReference type="EMBL" id="MBB3986759.1"/>
    </source>
</evidence>
<sequence length="196" mass="20376">MTAQGFLKLAIESIGSPRDVARLLLSANISREAVWTAFALVVAMNAFVYGLGLVVAPPVGALPVFLAQPIGYAVVECVSLAGMIVSITLVGHMMGGAGRLTDVALLLVWVQALNILVQLASTVLMLAIPPLAGIVGVIAIAIGFWILLNFIDEAHGLGNMLKSFFVFVLALFALGIVLSVALTMAGMTPEGMMGNV</sequence>
<dbReference type="Proteomes" id="UP000541426">
    <property type="component" value="Unassembled WGS sequence"/>
</dbReference>